<dbReference type="Proteomes" id="UP000259273">
    <property type="component" value="Unassembled WGS sequence"/>
</dbReference>
<evidence type="ECO:0000256" key="1">
    <source>
        <dbReference type="ARBA" id="ARBA00022448"/>
    </source>
</evidence>
<dbReference type="PROSITE" id="PS00211">
    <property type="entry name" value="ABC_TRANSPORTER_1"/>
    <property type="match status" value="2"/>
</dbReference>
<evidence type="ECO:0000259" key="4">
    <source>
        <dbReference type="PROSITE" id="PS50893"/>
    </source>
</evidence>
<dbReference type="InterPro" id="IPR003593">
    <property type="entry name" value="AAA+_ATPase"/>
</dbReference>
<dbReference type="GO" id="GO:0015833">
    <property type="term" value="P:peptide transport"/>
    <property type="evidence" value="ECO:0007669"/>
    <property type="project" value="InterPro"/>
</dbReference>
<dbReference type="InterPro" id="IPR017871">
    <property type="entry name" value="ABC_transporter-like_CS"/>
</dbReference>
<keyword evidence="2" id="KW-0547">Nucleotide-binding</keyword>
<evidence type="ECO:0000256" key="3">
    <source>
        <dbReference type="ARBA" id="ARBA00022840"/>
    </source>
</evidence>
<evidence type="ECO:0000313" key="6">
    <source>
        <dbReference type="Proteomes" id="UP000259273"/>
    </source>
</evidence>
<dbReference type="InterPro" id="IPR027417">
    <property type="entry name" value="P-loop_NTPase"/>
</dbReference>
<dbReference type="Gene3D" id="3.40.50.300">
    <property type="entry name" value="P-loop containing nucleotide triphosphate hydrolases"/>
    <property type="match status" value="2"/>
</dbReference>
<dbReference type="PROSITE" id="PS50893">
    <property type="entry name" value="ABC_TRANSPORTER_2"/>
    <property type="match status" value="2"/>
</dbReference>
<sequence length="540" mass="58924">MSEAQHSRPAPGTLCLQVRDLTVTLADTGAAIVKGVSFELQAGKVFALVGESGSGKSVTSLAAMRLLPDALRISGGSVEVAGQDLFGLSEARMQEVRGRRVAMIFQNAMSALNPVQTVGKQVAETLQLHTRLRGAALRDRVVTLFREVGIPDPEQRFDFFPHQLSGGQQQRVMIAMALACEPDVLIADEPTTALDVTIQLQVLNLIRELTRSRQLAVLLITHDMGVVKNTADEVAVMYRGELIERASVDDFFQHPKQAYSQRLIDALPDLTHFREAATEAPLLELQEVRVHFPIRRGLLQRVVDYTRAVDGVSLTIGRGETYALVGESGSGKSTLGRAVLNLEAIAGGQIRFRGDAIEGLGRNAMLPYRKQIQVIFQNPFSSMNPRMTVGDIIAEGMISLGLGLSEEARRARIQALLQRVQLGAEHANRYPHEFSGGQLQRIAIARALAVDPELIICDEPTSALDVSIRAEVLELLAELQREFGVSYLFITHDLSIVPGLAHKVGVMQRGKLVEQGTAEQILTAPAHPYTQELLAAVPRL</sequence>
<dbReference type="GO" id="GO:0005524">
    <property type="term" value="F:ATP binding"/>
    <property type="evidence" value="ECO:0007669"/>
    <property type="project" value="UniProtKB-KW"/>
</dbReference>
<dbReference type="EMBL" id="DMND01000227">
    <property type="protein sequence ID" value="HAN29401.1"/>
    <property type="molecule type" value="Genomic_DNA"/>
</dbReference>
<dbReference type="STRING" id="1121937.GCA_000423125_01651"/>
<dbReference type="PANTHER" id="PTHR43776">
    <property type="entry name" value="TRANSPORT ATP-BINDING PROTEIN"/>
    <property type="match status" value="1"/>
</dbReference>
<name>A0A3C1KS62_9GAMM</name>
<proteinExistence type="predicted"/>
<feature type="domain" description="ABC transporter" evidence="4">
    <location>
        <begin position="294"/>
        <end position="534"/>
    </location>
</feature>
<gene>
    <name evidence="5" type="ORF">DCP75_17085</name>
</gene>
<comment type="caution">
    <text evidence="5">The sequence shown here is derived from an EMBL/GenBank/DDBJ whole genome shotgun (WGS) entry which is preliminary data.</text>
</comment>
<dbReference type="GO" id="GO:0055085">
    <property type="term" value="P:transmembrane transport"/>
    <property type="evidence" value="ECO:0007669"/>
    <property type="project" value="UniProtKB-ARBA"/>
</dbReference>
<evidence type="ECO:0000256" key="2">
    <source>
        <dbReference type="ARBA" id="ARBA00022741"/>
    </source>
</evidence>
<dbReference type="AlphaFoldDB" id="A0A3C1KS62"/>
<evidence type="ECO:0000313" key="5">
    <source>
        <dbReference type="EMBL" id="HAN29401.1"/>
    </source>
</evidence>
<dbReference type="Pfam" id="PF00005">
    <property type="entry name" value="ABC_tran"/>
    <property type="match status" value="2"/>
</dbReference>
<dbReference type="InterPro" id="IPR003439">
    <property type="entry name" value="ABC_transporter-like_ATP-bd"/>
</dbReference>
<feature type="domain" description="ABC transporter" evidence="4">
    <location>
        <begin position="16"/>
        <end position="264"/>
    </location>
</feature>
<dbReference type="InterPro" id="IPR050319">
    <property type="entry name" value="ABC_transp_ATP-bind"/>
</dbReference>
<dbReference type="GO" id="GO:0016887">
    <property type="term" value="F:ATP hydrolysis activity"/>
    <property type="evidence" value="ECO:0007669"/>
    <property type="project" value="InterPro"/>
</dbReference>
<dbReference type="SUPFAM" id="SSF52540">
    <property type="entry name" value="P-loop containing nucleoside triphosphate hydrolases"/>
    <property type="match status" value="2"/>
</dbReference>
<keyword evidence="1" id="KW-0813">Transport</keyword>
<organism evidence="5 6">
    <name type="scientific">Haliea salexigens</name>
    <dbReference type="NCBI Taxonomy" id="287487"/>
    <lineage>
        <taxon>Bacteria</taxon>
        <taxon>Pseudomonadati</taxon>
        <taxon>Pseudomonadota</taxon>
        <taxon>Gammaproteobacteria</taxon>
        <taxon>Cellvibrionales</taxon>
        <taxon>Halieaceae</taxon>
        <taxon>Haliea</taxon>
    </lineage>
</organism>
<keyword evidence="3 5" id="KW-0067">ATP-binding</keyword>
<reference evidence="5 6" key="1">
    <citation type="journal article" date="2018" name="Nat. Biotechnol.">
        <title>A standardized bacterial taxonomy based on genome phylogeny substantially revises the tree of life.</title>
        <authorList>
            <person name="Parks D.H."/>
            <person name="Chuvochina M."/>
            <person name="Waite D.W."/>
            <person name="Rinke C."/>
            <person name="Skarshewski A."/>
            <person name="Chaumeil P.A."/>
            <person name="Hugenholtz P."/>
        </authorList>
    </citation>
    <scope>NUCLEOTIDE SEQUENCE [LARGE SCALE GENOMIC DNA]</scope>
    <source>
        <strain evidence="5">UBA9158</strain>
    </source>
</reference>
<dbReference type="CDD" id="cd03257">
    <property type="entry name" value="ABC_NikE_OppD_transporters"/>
    <property type="match status" value="2"/>
</dbReference>
<dbReference type="FunFam" id="3.40.50.300:FF:000016">
    <property type="entry name" value="Oligopeptide ABC transporter ATP-binding component"/>
    <property type="match status" value="2"/>
</dbReference>
<protein>
    <submittedName>
        <fullName evidence="5">ABC transporter ATP-binding protein</fullName>
    </submittedName>
</protein>
<dbReference type="SMART" id="SM00382">
    <property type="entry name" value="AAA"/>
    <property type="match status" value="2"/>
</dbReference>
<accession>A0A3C1KS62</accession>
<dbReference type="Pfam" id="PF08352">
    <property type="entry name" value="oligo_HPY"/>
    <property type="match status" value="2"/>
</dbReference>
<dbReference type="NCBIfam" id="NF007739">
    <property type="entry name" value="PRK10419.1"/>
    <property type="match status" value="2"/>
</dbReference>
<dbReference type="InterPro" id="IPR013563">
    <property type="entry name" value="Oligopep_ABC_C"/>
</dbReference>
<dbReference type="NCBIfam" id="NF008453">
    <property type="entry name" value="PRK11308.1"/>
    <property type="match status" value="2"/>
</dbReference>